<protein>
    <submittedName>
        <fullName evidence="1">Uncharacterized protein</fullName>
    </submittedName>
</protein>
<sequence>MPHIPIEETNESSAVQLNLISPGTFKLNAPSRTVVSSPRNYDLKKNSQLNQENLKTIRQSLELVSHREGVLRDKLKRFNQKLNKPSHYFSMIIEETNKKKEIQGQVKDQAKQMLKDKRMEIAKAGMVKLKKQLDILESEIDSVKMPIIETFKTNILKQRGNAFKRTIKGSVDRTIQEEIMLPQLCKQVQRKIYKQQQLL</sequence>
<dbReference type="EMBL" id="CCKQ01008178">
    <property type="protein sequence ID" value="CDW79624.1"/>
    <property type="molecule type" value="Genomic_DNA"/>
</dbReference>
<evidence type="ECO:0000313" key="1">
    <source>
        <dbReference type="EMBL" id="CDW79624.1"/>
    </source>
</evidence>
<keyword evidence="2" id="KW-1185">Reference proteome</keyword>
<reference evidence="1 2" key="1">
    <citation type="submission" date="2014-06" db="EMBL/GenBank/DDBJ databases">
        <authorList>
            <person name="Swart Estienne"/>
        </authorList>
    </citation>
    <scope>NUCLEOTIDE SEQUENCE [LARGE SCALE GENOMIC DNA]</scope>
    <source>
        <strain evidence="1 2">130c</strain>
    </source>
</reference>
<proteinExistence type="predicted"/>
<name>A0A078ABR1_STYLE</name>
<dbReference type="Proteomes" id="UP000039865">
    <property type="component" value="Unassembled WGS sequence"/>
</dbReference>
<evidence type="ECO:0000313" key="2">
    <source>
        <dbReference type="Proteomes" id="UP000039865"/>
    </source>
</evidence>
<gene>
    <name evidence="1" type="primary">Contig1322.g1453</name>
    <name evidence="1" type="ORF">STYLEM_8614</name>
</gene>
<accession>A0A078ABR1</accession>
<organism evidence="1 2">
    <name type="scientific">Stylonychia lemnae</name>
    <name type="common">Ciliate</name>
    <dbReference type="NCBI Taxonomy" id="5949"/>
    <lineage>
        <taxon>Eukaryota</taxon>
        <taxon>Sar</taxon>
        <taxon>Alveolata</taxon>
        <taxon>Ciliophora</taxon>
        <taxon>Intramacronucleata</taxon>
        <taxon>Spirotrichea</taxon>
        <taxon>Stichotrichia</taxon>
        <taxon>Sporadotrichida</taxon>
        <taxon>Oxytrichidae</taxon>
        <taxon>Stylonychinae</taxon>
        <taxon>Stylonychia</taxon>
    </lineage>
</organism>
<dbReference type="InParanoid" id="A0A078ABR1"/>
<dbReference type="AlphaFoldDB" id="A0A078ABR1"/>